<dbReference type="STRING" id="1447875.A0A2B7WRX4"/>
<keyword evidence="2" id="KW-1133">Transmembrane helix</keyword>
<gene>
    <name evidence="4" type="ORF">AJ79_08610</name>
</gene>
<feature type="compositionally biased region" description="Gly residues" evidence="1">
    <location>
        <begin position="569"/>
        <end position="608"/>
    </location>
</feature>
<organism evidence="4 5">
    <name type="scientific">Helicocarpus griseus UAMH5409</name>
    <dbReference type="NCBI Taxonomy" id="1447875"/>
    <lineage>
        <taxon>Eukaryota</taxon>
        <taxon>Fungi</taxon>
        <taxon>Dikarya</taxon>
        <taxon>Ascomycota</taxon>
        <taxon>Pezizomycotina</taxon>
        <taxon>Eurotiomycetes</taxon>
        <taxon>Eurotiomycetidae</taxon>
        <taxon>Onygenales</taxon>
        <taxon>Ajellomycetaceae</taxon>
        <taxon>Helicocarpus</taxon>
    </lineage>
</organism>
<dbReference type="InterPro" id="IPR039295">
    <property type="entry name" value="MSB2"/>
</dbReference>
<name>A0A2B7WRX4_9EURO</name>
<keyword evidence="2" id="KW-0472">Membrane</keyword>
<feature type="compositionally biased region" description="Polar residues" evidence="1">
    <location>
        <begin position="200"/>
        <end position="212"/>
    </location>
</feature>
<evidence type="ECO:0000313" key="4">
    <source>
        <dbReference type="EMBL" id="PGG99247.1"/>
    </source>
</evidence>
<feature type="compositionally biased region" description="Polar residues" evidence="1">
    <location>
        <begin position="680"/>
        <end position="703"/>
    </location>
</feature>
<feature type="compositionally biased region" description="Low complexity" evidence="1">
    <location>
        <begin position="168"/>
        <end position="178"/>
    </location>
</feature>
<dbReference type="GO" id="GO:0005886">
    <property type="term" value="C:plasma membrane"/>
    <property type="evidence" value="ECO:0007669"/>
    <property type="project" value="InterPro"/>
</dbReference>
<dbReference type="AlphaFoldDB" id="A0A2B7WRX4"/>
<dbReference type="GO" id="GO:0031505">
    <property type="term" value="P:fungal-type cell wall organization"/>
    <property type="evidence" value="ECO:0007669"/>
    <property type="project" value="TreeGrafter"/>
</dbReference>
<feature type="chain" id="PRO_5012564012" evidence="3">
    <location>
        <begin position="26"/>
        <end position="719"/>
    </location>
</feature>
<dbReference type="Proteomes" id="UP000223968">
    <property type="component" value="Unassembled WGS sequence"/>
</dbReference>
<proteinExistence type="predicted"/>
<evidence type="ECO:0000256" key="1">
    <source>
        <dbReference type="SAM" id="MobiDB-lite"/>
    </source>
</evidence>
<feature type="transmembrane region" description="Helical" evidence="2">
    <location>
        <begin position="617"/>
        <end position="638"/>
    </location>
</feature>
<feature type="region of interest" description="Disordered" evidence="1">
    <location>
        <begin position="569"/>
        <end position="611"/>
    </location>
</feature>
<dbReference type="GO" id="GO:0030427">
    <property type="term" value="C:site of polarized growth"/>
    <property type="evidence" value="ECO:0007669"/>
    <property type="project" value="TreeGrafter"/>
</dbReference>
<feature type="signal peptide" evidence="3">
    <location>
        <begin position="1"/>
        <end position="25"/>
    </location>
</feature>
<dbReference type="GO" id="GO:0001402">
    <property type="term" value="P:signal transduction involved in filamentous growth"/>
    <property type="evidence" value="ECO:0007669"/>
    <property type="project" value="TreeGrafter"/>
</dbReference>
<accession>A0A2B7WRX4</accession>
<sequence length="719" mass="74547">MRATTYSILASFFSLAALDAPLCEARDAAAPARPRYYFPRDINRDYGYAAPAEKRAPQDADTTVVVVPVTVYVGPDGKPLTMGGEKKTEGVHQPQHSAAPVQRTMPLDQEPTGTPDSHRLGKINLGVPNEFVPPSSSLAESEGISYGSHVATGGSSFPSPSPEPTPSPSESSKSSKFGGFLSGLFPSLDIPTLELPSLGRPTSSSEETGSPDSPTPPVTGSPEPTGTGAYSGTGTGITSEDKSKFTMPPLFPDWKPSSTQPSNSSATGNSTGRPDFTDLVPTLTSPSLLLPSLPFPTGGISLSLPSLSFPGSNSTGSYTTPPSFPTPSYNGTIPSGIFPNPTDIPTGVFPTGIIPTSEYRTSTPSETPSPSKTSTKAPSTTEVVILPTQTVPPTTTKEPQKPLSTDSLTSMIIPTSIVYQPTPVPPNPSETKQPTALPRVISPDSGIPKTPADSALVHLGFNSSLSYEFVVSNRDSIIQIFSFTPLGVSYGLEMPADRAIMQSIQPYDTVPTNSYTTALALIYIPENMVNQLAASIHNPNSLLYRNPDPSVAKLMSMLDPSIPLVAGGIPYGQGSPGSGSGSTGSPGQKNGGSPGDDGENEGPGGSGGSSNVRATSVGIGLGVVGGAALYGAAMFFVARRYRKRRKLHRRTSSLTSGMGDIPDSPPTASDALMSGGRTEGYTSPTPYAARNSQNSGGSGSARTQMISAPVMAENSLGWN</sequence>
<dbReference type="EMBL" id="PDNB01000209">
    <property type="protein sequence ID" value="PGG99247.1"/>
    <property type="molecule type" value="Genomic_DNA"/>
</dbReference>
<dbReference type="GO" id="GO:0006972">
    <property type="term" value="P:hyperosmotic response"/>
    <property type="evidence" value="ECO:0007669"/>
    <property type="project" value="TreeGrafter"/>
</dbReference>
<protein>
    <submittedName>
        <fullName evidence="4">Uncharacterized protein</fullName>
    </submittedName>
</protein>
<dbReference type="GO" id="GO:0007232">
    <property type="term" value="P:osmosensory signaling pathway via Sho1 osmosensor"/>
    <property type="evidence" value="ECO:0007669"/>
    <property type="project" value="InterPro"/>
</dbReference>
<dbReference type="GO" id="GO:0009986">
    <property type="term" value="C:cell surface"/>
    <property type="evidence" value="ECO:0007669"/>
    <property type="project" value="TreeGrafter"/>
</dbReference>
<feature type="region of interest" description="Disordered" evidence="1">
    <location>
        <begin position="358"/>
        <end position="379"/>
    </location>
</feature>
<dbReference type="GO" id="GO:0005034">
    <property type="term" value="F:osmosensor activity"/>
    <property type="evidence" value="ECO:0007669"/>
    <property type="project" value="InterPro"/>
</dbReference>
<comment type="caution">
    <text evidence="4">The sequence shown here is derived from an EMBL/GenBank/DDBJ whole genome shotgun (WGS) entry which is preliminary data.</text>
</comment>
<keyword evidence="2" id="KW-0812">Transmembrane</keyword>
<feature type="region of interest" description="Disordered" evidence="1">
    <location>
        <begin position="645"/>
        <end position="703"/>
    </location>
</feature>
<keyword evidence="3" id="KW-0732">Signal</keyword>
<dbReference type="PANTHER" id="PTHR35778">
    <property type="entry name" value="SIGNALING MUCIN HKR1-RELATED"/>
    <property type="match status" value="1"/>
</dbReference>
<dbReference type="PANTHER" id="PTHR35778:SF1">
    <property type="entry name" value="SIGNALING MUCIN HKR1-RELATED"/>
    <property type="match status" value="1"/>
</dbReference>
<reference evidence="4 5" key="1">
    <citation type="submission" date="2017-10" db="EMBL/GenBank/DDBJ databases">
        <title>Comparative genomics in systemic dimorphic fungi from Ajellomycetaceae.</title>
        <authorList>
            <person name="Munoz J.F."/>
            <person name="Mcewen J.G."/>
            <person name="Clay O.K."/>
            <person name="Cuomo C.A."/>
        </authorList>
    </citation>
    <scope>NUCLEOTIDE SEQUENCE [LARGE SCALE GENOMIC DNA]</scope>
    <source>
        <strain evidence="4 5">UAMH5409</strain>
    </source>
</reference>
<dbReference type="GO" id="GO:0005576">
    <property type="term" value="C:extracellular region"/>
    <property type="evidence" value="ECO:0007669"/>
    <property type="project" value="TreeGrafter"/>
</dbReference>
<evidence type="ECO:0000256" key="2">
    <source>
        <dbReference type="SAM" id="Phobius"/>
    </source>
</evidence>
<feature type="region of interest" description="Disordered" evidence="1">
    <location>
        <begin position="77"/>
        <end position="178"/>
    </location>
</feature>
<dbReference type="OrthoDB" id="3366093at2759"/>
<keyword evidence="5" id="KW-1185">Reference proteome</keyword>
<evidence type="ECO:0000256" key="3">
    <source>
        <dbReference type="SAM" id="SignalP"/>
    </source>
</evidence>
<dbReference type="GO" id="GO:0030010">
    <property type="term" value="P:establishment of cell polarity"/>
    <property type="evidence" value="ECO:0007669"/>
    <property type="project" value="TreeGrafter"/>
</dbReference>
<feature type="region of interest" description="Disordered" evidence="1">
    <location>
        <begin position="191"/>
        <end position="279"/>
    </location>
</feature>
<feature type="compositionally biased region" description="Polar residues" evidence="1">
    <location>
        <begin position="256"/>
        <end position="272"/>
    </location>
</feature>
<evidence type="ECO:0000313" key="5">
    <source>
        <dbReference type="Proteomes" id="UP000223968"/>
    </source>
</evidence>